<dbReference type="AlphaFoldDB" id="A0A7I9XPY9"/>
<proteinExistence type="predicted"/>
<evidence type="ECO:0000313" key="4">
    <source>
        <dbReference type="Proteomes" id="UP000465263"/>
    </source>
</evidence>
<accession>A0A7I9XPY9</accession>
<dbReference type="SUPFAM" id="SSF159245">
    <property type="entry name" value="AttH-like"/>
    <property type="match status" value="1"/>
</dbReference>
<name>A0A7I9XPY9_9MYCO</name>
<evidence type="ECO:0008006" key="5">
    <source>
        <dbReference type="Google" id="ProtNLM"/>
    </source>
</evidence>
<dbReference type="RefSeq" id="WP_207568299.1">
    <property type="nucleotide sequence ID" value="NZ_BLKV01000002.1"/>
</dbReference>
<dbReference type="Proteomes" id="UP000465263">
    <property type="component" value="Unassembled WGS sequence"/>
</dbReference>
<feature type="domain" description="DUF7064" evidence="1">
    <location>
        <begin position="174"/>
        <end position="296"/>
    </location>
</feature>
<organism evidence="3 4">
    <name type="scientific">Mycolicibacter senuensis</name>
    <dbReference type="NCBI Taxonomy" id="386913"/>
    <lineage>
        <taxon>Bacteria</taxon>
        <taxon>Bacillati</taxon>
        <taxon>Actinomycetota</taxon>
        <taxon>Actinomycetes</taxon>
        <taxon>Mycobacteriales</taxon>
        <taxon>Mycobacteriaceae</taxon>
        <taxon>Mycolicibacter</taxon>
    </lineage>
</organism>
<dbReference type="InterPro" id="IPR055493">
    <property type="entry name" value="DUF7065"/>
</dbReference>
<dbReference type="Pfam" id="PF23212">
    <property type="entry name" value="DUF7064"/>
    <property type="match status" value="1"/>
</dbReference>
<protein>
    <recommendedName>
        <fullName evidence="5">AttH domain-containing protein</fullName>
    </recommendedName>
</protein>
<dbReference type="EMBL" id="BLKV01000002">
    <property type="protein sequence ID" value="GFG72019.1"/>
    <property type="molecule type" value="Genomic_DNA"/>
</dbReference>
<dbReference type="InterPro" id="IPR055492">
    <property type="entry name" value="DUF7064"/>
</dbReference>
<sequence>MTTSVEPFSADDEMPHPIGADPLWQESVFLLWWDRAAGIGGIHRIGHEPGHGISTSWVGIHTRDGESFCQHLNLPFTEADRTGTAFRVGDQYEADFAEGKARWTIEETDCEMELVVTDYTPRFDLFRAGGTVTDDFAPGHLEAAGRVRGSIRLGEKRYEIDGLCYRDHSWGKRDWATLLSHRWIAGTCGPELTFNAASWHGVDGSLRSFGIVARDGVVTHADTVDILVFMETDAMTHRGGVVAFELPGGETIRIDIGPPIGGGLTTHNGVACVDELCEFEYGGSPGFCDFEITTNPRGGSDPVSALVRATMEKGLSRREWSTGQLLSPFGVDA</sequence>
<keyword evidence="4" id="KW-1185">Reference proteome</keyword>
<feature type="domain" description="DUF7065" evidence="2">
    <location>
        <begin position="9"/>
        <end position="173"/>
    </location>
</feature>
<evidence type="ECO:0000313" key="3">
    <source>
        <dbReference type="EMBL" id="GFG72019.1"/>
    </source>
</evidence>
<comment type="caution">
    <text evidence="3">The sequence shown here is derived from an EMBL/GenBank/DDBJ whole genome shotgun (WGS) entry which is preliminary data.</text>
</comment>
<gene>
    <name evidence="3" type="ORF">MSEN_37390</name>
</gene>
<evidence type="ECO:0000259" key="2">
    <source>
        <dbReference type="Pfam" id="PF23213"/>
    </source>
</evidence>
<dbReference type="Pfam" id="PF23213">
    <property type="entry name" value="DUF7065"/>
    <property type="match status" value="1"/>
</dbReference>
<reference evidence="3 4" key="1">
    <citation type="journal article" date="2019" name="Emerg. Microbes Infect.">
        <title>Comprehensive subspecies identification of 175 nontuberculous mycobacteria species based on 7547 genomic profiles.</title>
        <authorList>
            <person name="Matsumoto Y."/>
            <person name="Kinjo T."/>
            <person name="Motooka D."/>
            <person name="Nabeya D."/>
            <person name="Jung N."/>
            <person name="Uechi K."/>
            <person name="Horii T."/>
            <person name="Iida T."/>
            <person name="Fujita J."/>
            <person name="Nakamura S."/>
        </authorList>
    </citation>
    <scope>NUCLEOTIDE SEQUENCE [LARGE SCALE GENOMIC DNA]</scope>
    <source>
        <strain evidence="3 4">JCM 16017</strain>
    </source>
</reference>
<evidence type="ECO:0000259" key="1">
    <source>
        <dbReference type="Pfam" id="PF23212"/>
    </source>
</evidence>